<protein>
    <recommendedName>
        <fullName evidence="3">Large ribosomal RNA subunit accumulation protein YceD</fullName>
    </recommendedName>
    <alternativeName>
        <fullName evidence="5">23S rRNA accumulation protein YceD</fullName>
    </alternativeName>
</protein>
<keyword evidence="4" id="KW-0690">Ribosome biogenesis</keyword>
<evidence type="ECO:0000313" key="6">
    <source>
        <dbReference type="EMBL" id="KXW59287.1"/>
    </source>
</evidence>
<dbReference type="EMBL" id="LRRD01000003">
    <property type="protein sequence ID" value="KXW59287.1"/>
    <property type="molecule type" value="Genomic_DNA"/>
</dbReference>
<accession>A0A859A7L3</accession>
<keyword evidence="8" id="KW-1185">Reference proteome</keyword>
<evidence type="ECO:0000256" key="2">
    <source>
        <dbReference type="ARBA" id="ARBA00010740"/>
    </source>
</evidence>
<gene>
    <name evidence="6" type="ORF">FEMY_02000</name>
    <name evidence="7" type="ORF">JZL65_02890</name>
</gene>
<evidence type="ECO:0000313" key="7">
    <source>
        <dbReference type="EMBL" id="QWY78046.1"/>
    </source>
</evidence>
<dbReference type="InterPro" id="IPR003772">
    <property type="entry name" value="YceD"/>
</dbReference>
<reference evidence="7" key="2">
    <citation type="submission" date="2021-02" db="EMBL/GenBank/DDBJ databases">
        <title>Comparative genomics of Ferrovum myxofaciens strains, predominant extremophile bacteria forming large biofilm stalactites in acid mine ecosystems.</title>
        <authorList>
            <person name="Burkartova K."/>
            <person name="Ridl J."/>
            <person name="Pajer P."/>
            <person name="Falteisek L."/>
        </authorList>
    </citation>
    <scope>NUCLEOTIDE SEQUENCE</scope>
    <source>
        <strain evidence="7">MI1III</strain>
    </source>
</reference>
<reference evidence="6 8" key="1">
    <citation type="submission" date="2016-01" db="EMBL/GenBank/DDBJ databases">
        <title>Genome sequence of the acidophilic iron oxidising Ferrovum strain Z-31.</title>
        <authorList>
            <person name="Poehlein A."/>
            <person name="Ullrich S.R."/>
            <person name="Schloemann M."/>
            <person name="Muehling M."/>
            <person name="Daniel R."/>
        </authorList>
    </citation>
    <scope>NUCLEOTIDE SEQUENCE [LARGE SCALE GENOMIC DNA]</scope>
    <source>
        <strain evidence="6 8">Z-31</strain>
    </source>
</reference>
<evidence type="ECO:0000256" key="5">
    <source>
        <dbReference type="ARBA" id="ARBA00031841"/>
    </source>
</evidence>
<sequence>MFDAPVLDPYRFTALAERVEGECRPDQIPALQEYLFSPEGKIRFVMRGWVDERGRRLLEVQVEGQLWLVCRRCLSGLSFDLEAHSRIHFVGNEAALPDLETEDPEEETLVFPESLDVAEWVAEEVLLALPLAPVHAGETCVGAENGEEDLAGKTRPFAVLGALKVPARE</sequence>
<dbReference type="Proteomes" id="UP000683551">
    <property type="component" value="Chromosome"/>
</dbReference>
<evidence type="ECO:0000256" key="1">
    <source>
        <dbReference type="ARBA" id="ARBA00002868"/>
    </source>
</evidence>
<evidence type="ECO:0000256" key="3">
    <source>
        <dbReference type="ARBA" id="ARBA00015716"/>
    </source>
</evidence>
<organism evidence="6 8">
    <name type="scientific">Ferrovum myxofaciens</name>
    <dbReference type="NCBI Taxonomy" id="416213"/>
    <lineage>
        <taxon>Bacteria</taxon>
        <taxon>Pseudomonadati</taxon>
        <taxon>Pseudomonadota</taxon>
        <taxon>Betaproteobacteria</taxon>
        <taxon>Ferrovales</taxon>
        <taxon>Ferrovaceae</taxon>
        <taxon>Ferrovum</taxon>
    </lineage>
</organism>
<dbReference type="InterPro" id="IPR039255">
    <property type="entry name" value="YceD_bac"/>
</dbReference>
<dbReference type="PANTHER" id="PTHR38099:SF1">
    <property type="entry name" value="LARGE RIBOSOMAL RNA SUBUNIT ACCUMULATION PROTEIN YCED"/>
    <property type="match status" value="1"/>
</dbReference>
<dbReference type="GO" id="GO:0005829">
    <property type="term" value="C:cytosol"/>
    <property type="evidence" value="ECO:0007669"/>
    <property type="project" value="TreeGrafter"/>
</dbReference>
<dbReference type="EMBL" id="CP071137">
    <property type="protein sequence ID" value="QWY78046.1"/>
    <property type="molecule type" value="Genomic_DNA"/>
</dbReference>
<dbReference type="GO" id="GO:0042254">
    <property type="term" value="P:ribosome biogenesis"/>
    <property type="evidence" value="ECO:0007669"/>
    <property type="project" value="UniProtKB-KW"/>
</dbReference>
<comment type="function">
    <text evidence="1">Plays a role in synthesis, processing and/or stability of 23S rRNA.</text>
</comment>
<dbReference type="PANTHER" id="PTHR38099">
    <property type="entry name" value="LARGE RIBOSOMAL RNA SUBUNIT ACCUMULATION PROTEIN YCED"/>
    <property type="match status" value="1"/>
</dbReference>
<dbReference type="Proteomes" id="UP000075653">
    <property type="component" value="Unassembled WGS sequence"/>
</dbReference>
<dbReference type="RefSeq" id="WP_051862230.1">
    <property type="nucleotide sequence ID" value="NZ_CP053675.1"/>
</dbReference>
<dbReference type="GeneID" id="301708620"/>
<accession>A0A149W1F3</accession>
<dbReference type="PATRIC" id="fig|1789004.3.peg.200"/>
<dbReference type="OrthoDB" id="5297600at2"/>
<evidence type="ECO:0000313" key="8">
    <source>
        <dbReference type="Proteomes" id="UP000075653"/>
    </source>
</evidence>
<dbReference type="Pfam" id="PF02620">
    <property type="entry name" value="YceD"/>
    <property type="match status" value="1"/>
</dbReference>
<name>A0A859A7L3_9PROT</name>
<proteinExistence type="inferred from homology"/>
<comment type="similarity">
    <text evidence="2">Belongs to the DUF177 domain family.</text>
</comment>
<evidence type="ECO:0000256" key="4">
    <source>
        <dbReference type="ARBA" id="ARBA00022517"/>
    </source>
</evidence>
<dbReference type="AlphaFoldDB" id="A0A859A7L3"/>